<feature type="domain" description="Reverse transcriptase Ty1/copia-type" evidence="1">
    <location>
        <begin position="2"/>
        <end position="61"/>
    </location>
</feature>
<dbReference type="InterPro" id="IPR013103">
    <property type="entry name" value="RVT_2"/>
</dbReference>
<dbReference type="Gramene" id="C.cajan_35421.t">
    <property type="protein sequence ID" value="C.cajan_35421.t"/>
    <property type="gene ID" value="C.cajan_35421"/>
</dbReference>
<organism evidence="2 3">
    <name type="scientific">Cajanus cajan</name>
    <name type="common">Pigeon pea</name>
    <name type="synonym">Cajanus indicus</name>
    <dbReference type="NCBI Taxonomy" id="3821"/>
    <lineage>
        <taxon>Eukaryota</taxon>
        <taxon>Viridiplantae</taxon>
        <taxon>Streptophyta</taxon>
        <taxon>Embryophyta</taxon>
        <taxon>Tracheophyta</taxon>
        <taxon>Spermatophyta</taxon>
        <taxon>Magnoliopsida</taxon>
        <taxon>eudicotyledons</taxon>
        <taxon>Gunneridae</taxon>
        <taxon>Pentapetalae</taxon>
        <taxon>rosids</taxon>
        <taxon>fabids</taxon>
        <taxon>Fabales</taxon>
        <taxon>Fabaceae</taxon>
        <taxon>Papilionoideae</taxon>
        <taxon>50 kb inversion clade</taxon>
        <taxon>NPAAA clade</taxon>
        <taxon>indigoferoid/millettioid clade</taxon>
        <taxon>Phaseoleae</taxon>
        <taxon>Cajanus</taxon>
    </lineage>
</organism>
<proteinExistence type="predicted"/>
<dbReference type="Pfam" id="PF07727">
    <property type="entry name" value="RVT_2"/>
    <property type="match status" value="2"/>
</dbReference>
<protein>
    <submittedName>
        <fullName evidence="2">Retrovirus-related Pol polyprotein from transposon TNT 1-94</fullName>
    </submittedName>
</protein>
<evidence type="ECO:0000259" key="1">
    <source>
        <dbReference type="Pfam" id="PF07727"/>
    </source>
</evidence>
<dbReference type="Proteomes" id="UP000075243">
    <property type="component" value="Unassembled WGS sequence"/>
</dbReference>
<feature type="non-terminal residue" evidence="2">
    <location>
        <position position="1"/>
    </location>
</feature>
<evidence type="ECO:0000313" key="3">
    <source>
        <dbReference type="Proteomes" id="UP000075243"/>
    </source>
</evidence>
<dbReference type="AlphaFoldDB" id="A0A151RDR5"/>
<evidence type="ECO:0000313" key="2">
    <source>
        <dbReference type="EMBL" id="KYP40768.1"/>
    </source>
</evidence>
<keyword evidence="3" id="KW-1185">Reference proteome</keyword>
<dbReference type="EMBL" id="KQ483816">
    <property type="protein sequence ID" value="KYP40768.1"/>
    <property type="molecule type" value="Genomic_DNA"/>
</dbReference>
<feature type="domain" description="Reverse transcriptase Ty1/copia-type" evidence="1">
    <location>
        <begin position="198"/>
        <end position="272"/>
    </location>
</feature>
<name>A0A151RDR5_CAJCA</name>
<gene>
    <name evidence="2" type="ORF">KK1_037899</name>
</gene>
<sequence>FDVKNAFLHGDLEEEIYMEVPPGYTRQIEANTVCKLKKTLYRLKQSPRAWFGRFNKEVLNSFYPHIAHTNNLQPRIFGCVSFVHVHKSNPISLHEVNPFDPINSNSTNCDGFPSKKPAAHVDHNLDLPIALRKGTRTCTKQQPYPLTNYLSFEKFSPTHKTFLTSLNTTTTPSSVSEALIDKKWKQAMELEMEALEKNNTWKLVTLPPGKKPVGCKWVYTVKYRADGTIERYKVRLVAKGFTQTYGVDYLETFAPVAKMNTGRVILSLAANHD</sequence>
<accession>A0A151RDR5</accession>
<reference evidence="2" key="1">
    <citation type="journal article" date="2012" name="Nat. Biotechnol.">
        <title>Draft genome sequence of pigeonpea (Cajanus cajan), an orphan legume crop of resource-poor farmers.</title>
        <authorList>
            <person name="Varshney R.K."/>
            <person name="Chen W."/>
            <person name="Li Y."/>
            <person name="Bharti A.K."/>
            <person name="Saxena R.K."/>
            <person name="Schlueter J.A."/>
            <person name="Donoghue M.T."/>
            <person name="Azam S."/>
            <person name="Fan G."/>
            <person name="Whaley A.M."/>
            <person name="Farmer A.D."/>
            <person name="Sheridan J."/>
            <person name="Iwata A."/>
            <person name="Tuteja R."/>
            <person name="Penmetsa R.V."/>
            <person name="Wu W."/>
            <person name="Upadhyaya H.D."/>
            <person name="Yang S.P."/>
            <person name="Shah T."/>
            <person name="Saxena K.B."/>
            <person name="Michael T."/>
            <person name="McCombie W.R."/>
            <person name="Yang B."/>
            <person name="Zhang G."/>
            <person name="Yang H."/>
            <person name="Wang J."/>
            <person name="Spillane C."/>
            <person name="Cook D.R."/>
            <person name="May G.D."/>
            <person name="Xu X."/>
            <person name="Jackson S.A."/>
        </authorList>
    </citation>
    <scope>NUCLEOTIDE SEQUENCE [LARGE SCALE GENOMIC DNA]</scope>
</reference>